<dbReference type="EMBL" id="VSTG01000006">
    <property type="protein sequence ID" value="TYL58465.1"/>
    <property type="molecule type" value="Genomic_DNA"/>
</dbReference>
<dbReference type="PANTHER" id="PTHR11106:SF27">
    <property type="entry name" value="MACRO DOMAIN-CONTAINING PROTEIN"/>
    <property type="match status" value="1"/>
</dbReference>
<reference evidence="4 11" key="3">
    <citation type="journal article" date="2019" name="Nat. Med.">
        <title>A library of human gut bacterial isolates paired with longitudinal multiomics data enables mechanistic microbiome research.</title>
        <authorList>
            <person name="Poyet M."/>
            <person name="Groussin M."/>
            <person name="Gibbons S.M."/>
            <person name="Avila-Pacheco J."/>
            <person name="Jiang X."/>
            <person name="Kearney S.M."/>
            <person name="Perrotta A.R."/>
            <person name="Berdy B."/>
            <person name="Zhao S."/>
            <person name="Lieberman T.D."/>
            <person name="Swanson P.K."/>
            <person name="Smith M."/>
            <person name="Roesemann S."/>
            <person name="Alexander J.E."/>
            <person name="Rich S.A."/>
            <person name="Livny J."/>
            <person name="Vlamakis H."/>
            <person name="Clish C."/>
            <person name="Bullock K."/>
            <person name="Deik A."/>
            <person name="Scott J."/>
            <person name="Pierce K.A."/>
            <person name="Xavier R.J."/>
            <person name="Alm E.J."/>
        </authorList>
    </citation>
    <scope>NUCLEOTIDE SEQUENCE [LARGE SCALE GENOMIC DNA]</scope>
    <source>
        <strain evidence="4 11">BIOML-A11</strain>
    </source>
</reference>
<dbReference type="EMBL" id="VSTF01000005">
    <property type="protein sequence ID" value="TYL60424.1"/>
    <property type="molecule type" value="Genomic_DNA"/>
</dbReference>
<organism evidence="2 8">
    <name type="scientific">Agathobacter rectalis</name>
    <dbReference type="NCBI Taxonomy" id="39491"/>
    <lineage>
        <taxon>Bacteria</taxon>
        <taxon>Bacillati</taxon>
        <taxon>Bacillota</taxon>
        <taxon>Clostridia</taxon>
        <taxon>Lachnospirales</taxon>
        <taxon>Lachnospiraceae</taxon>
        <taxon>Agathobacter</taxon>
    </lineage>
</organism>
<evidence type="ECO:0000313" key="8">
    <source>
        <dbReference type="Proteomes" id="UP000049472"/>
    </source>
</evidence>
<dbReference type="Proteomes" id="UP000324327">
    <property type="component" value="Unassembled WGS sequence"/>
</dbReference>
<protein>
    <submittedName>
        <fullName evidence="2">Predicted phosphatase homologous to the C-terminal domain of histone macroH2A1</fullName>
    </submittedName>
    <submittedName>
        <fullName evidence="3">Protein-ADP-ribose hydrolase</fullName>
    </submittedName>
</protein>
<dbReference type="InterPro" id="IPR002589">
    <property type="entry name" value="Macro_dom"/>
</dbReference>
<dbReference type="Proteomes" id="UP000324325">
    <property type="component" value="Unassembled WGS sequence"/>
</dbReference>
<evidence type="ECO:0000313" key="10">
    <source>
        <dbReference type="Proteomes" id="UP000324327"/>
    </source>
</evidence>
<dbReference type="Proteomes" id="UP000049472">
    <property type="component" value="Unassembled WGS sequence"/>
</dbReference>
<reference evidence="9 10" key="5">
    <citation type="submission" date="2019-09" db="EMBL/GenBank/DDBJ databases">
        <title>Strain-level analysis of Eubacterium rectale using genomes from metagenomes.</title>
        <authorList>
            <person name="Karcher N."/>
            <person name="Segata N."/>
        </authorList>
    </citation>
    <scope>NUCLEOTIDE SEQUENCE [LARGE SCALE GENOMIC DNA]</scope>
    <source>
        <strain evidence="6 9">L2-21</strain>
        <strain evidence="7 10">T3WBe13</strain>
    </source>
</reference>
<dbReference type="InterPro" id="IPR043472">
    <property type="entry name" value="Macro_dom-like"/>
</dbReference>
<evidence type="ECO:0000313" key="3">
    <source>
        <dbReference type="EMBL" id="MCB6937171.1"/>
    </source>
</evidence>
<reference evidence="2" key="1">
    <citation type="submission" date="2015-05" db="EMBL/GenBank/DDBJ databases">
        <authorList>
            <person name="Wang D.B."/>
            <person name="Wang M."/>
        </authorList>
    </citation>
    <scope>NUCLEOTIDE SEQUENCE [LARGE SCALE GENOMIC DNA]</scope>
    <source>
        <strain evidence="2">T1-815</strain>
    </source>
</reference>
<evidence type="ECO:0000313" key="2">
    <source>
        <dbReference type="EMBL" id="CRL33730.1"/>
    </source>
</evidence>
<dbReference type="EMBL" id="JAAIMP010000001">
    <property type="protein sequence ID" value="NSC75903.1"/>
    <property type="molecule type" value="Genomic_DNA"/>
</dbReference>
<dbReference type="AlphaFoldDB" id="A0A0M6WE86"/>
<evidence type="ECO:0000313" key="7">
    <source>
        <dbReference type="EMBL" id="TYL60424.1"/>
    </source>
</evidence>
<keyword evidence="3" id="KW-0378">Hydrolase</keyword>
<reference evidence="9 10" key="4">
    <citation type="submission" date="2019-08" db="EMBL/GenBank/DDBJ databases">
        <authorList>
            <person name="Duncan S."/>
            <person name="Walker A."/>
        </authorList>
    </citation>
    <scope>NUCLEOTIDE SEQUENCE [LARGE SCALE GENOMIC DNA]</scope>
    <source>
        <strain evidence="6 9">L2-21</strain>
        <strain evidence="7 10">T3WBe13</strain>
    </source>
</reference>
<dbReference type="EMBL" id="JAJCJK010000002">
    <property type="protein sequence ID" value="MCB6937171.1"/>
    <property type="molecule type" value="Genomic_DNA"/>
</dbReference>
<evidence type="ECO:0000313" key="5">
    <source>
        <dbReference type="EMBL" id="NSC75903.1"/>
    </source>
</evidence>
<evidence type="ECO:0000313" key="11">
    <source>
        <dbReference type="Proteomes" id="UP000479563"/>
    </source>
</evidence>
<reference evidence="8" key="2">
    <citation type="submission" date="2015-05" db="EMBL/GenBank/DDBJ databases">
        <authorList>
            <consortium name="Pathogen Informatics"/>
        </authorList>
    </citation>
    <scope>NUCLEOTIDE SEQUENCE [LARGE SCALE GENOMIC DNA]</scope>
    <source>
        <strain evidence="8">T1-815</strain>
    </source>
</reference>
<dbReference type="SMART" id="SM00506">
    <property type="entry name" value="A1pp"/>
    <property type="match status" value="1"/>
</dbReference>
<gene>
    <name evidence="7" type="ORF">FYL31_06680</name>
    <name evidence="6" type="ORF">FYL37_06585</name>
    <name evidence="5" type="ORF">G4312_01065</name>
    <name evidence="4" type="ORF">GKE07_03590</name>
    <name evidence="3" type="ORF">LIZ56_01915</name>
    <name evidence="2" type="ORF">T1815_06491</name>
</gene>
<dbReference type="Pfam" id="PF01661">
    <property type="entry name" value="Macro"/>
    <property type="match status" value="1"/>
</dbReference>
<evidence type="ECO:0000259" key="1">
    <source>
        <dbReference type="PROSITE" id="PS51154"/>
    </source>
</evidence>
<dbReference type="EMBL" id="WKQP01000004">
    <property type="protein sequence ID" value="MSC59313.1"/>
    <property type="molecule type" value="Genomic_DNA"/>
</dbReference>
<dbReference type="PANTHER" id="PTHR11106">
    <property type="entry name" value="GANGLIOSIDE INDUCED DIFFERENTIATION ASSOCIATED PROTEIN 2-RELATED"/>
    <property type="match status" value="1"/>
</dbReference>
<reference evidence="5" key="7">
    <citation type="submission" date="2020-02" db="EMBL/GenBank/DDBJ databases">
        <authorList>
            <person name="Littmann E."/>
            <person name="Sorbara M."/>
        </authorList>
    </citation>
    <scope>NUCLEOTIDE SEQUENCE</scope>
    <source>
        <strain evidence="5">MSK.16.45</strain>
    </source>
</reference>
<dbReference type="Proteomes" id="UP001193756">
    <property type="component" value="Unassembled WGS sequence"/>
</dbReference>
<dbReference type="NCBIfam" id="NF003163">
    <property type="entry name" value="PRK04143.1"/>
    <property type="match status" value="1"/>
</dbReference>
<dbReference type="EMBL" id="CVRQ01000009">
    <property type="protein sequence ID" value="CRL33730.1"/>
    <property type="molecule type" value="Genomic_DNA"/>
</dbReference>
<evidence type="ECO:0000313" key="6">
    <source>
        <dbReference type="EMBL" id="TYL58465.1"/>
    </source>
</evidence>
<dbReference type="Gene3D" id="3.40.220.10">
    <property type="entry name" value="Leucine Aminopeptidase, subunit E, domain 1"/>
    <property type="match status" value="1"/>
</dbReference>
<feature type="domain" description="Macro" evidence="1">
    <location>
        <begin position="72"/>
        <end position="258"/>
    </location>
</feature>
<dbReference type="RefSeq" id="WP_015515670.1">
    <property type="nucleotide sequence ID" value="NZ_CP100127.1"/>
</dbReference>
<dbReference type="PROSITE" id="PS51154">
    <property type="entry name" value="MACRO"/>
    <property type="match status" value="1"/>
</dbReference>
<dbReference type="CDD" id="cd02908">
    <property type="entry name" value="Macro_OAADPr_deacetylase"/>
    <property type="match status" value="1"/>
</dbReference>
<dbReference type="Proteomes" id="UP000479563">
    <property type="component" value="Unassembled WGS sequence"/>
</dbReference>
<dbReference type="SUPFAM" id="SSF52949">
    <property type="entry name" value="Macro domain-like"/>
    <property type="match status" value="1"/>
</dbReference>
<reference evidence="3" key="8">
    <citation type="submission" date="2021-10" db="EMBL/GenBank/DDBJ databases">
        <title>Collection of gut derived symbiotic bacterial strains cultured from healthy donors.</title>
        <authorList>
            <person name="Lin H."/>
            <person name="Littmann E."/>
            <person name="Kohout C."/>
            <person name="Pamer E.G."/>
        </authorList>
    </citation>
    <scope>NUCLEOTIDE SEQUENCE</scope>
    <source>
        <strain evidence="3">DFI.9.42</strain>
    </source>
</reference>
<sequence>MTQDERREYLIQYLLKEEVRFVRQSIPTDKQGQENLLRSLMNIRPPRPVSGEFLKIQDEYLTERNRERGITDIDTLAPVKSDSRLYIWQGDITTLKCDAIVNACNSQMLGCFSPMHACIDNFIHTYAGVELRLKMHEIMTKQGHEEETGKAKITSGYNLPAKYILHTVGPIIQWKVTKKDEELLASCYRECLRLAADTGAESIAFCCLSTGVFRFPQQRAAEIATNTVKQYLDKDSRIKKVIFNVFKDEDLKIYNGLL</sequence>
<accession>A0A0M6WE86</accession>
<keyword evidence="8" id="KW-1185">Reference proteome</keyword>
<evidence type="ECO:0000313" key="9">
    <source>
        <dbReference type="Proteomes" id="UP000324325"/>
    </source>
</evidence>
<reference evidence="5" key="6">
    <citation type="journal article" date="2020" name="Cell Host Microbe">
        <title>Functional and Genomic Variation between Human-Derived Isolates of Lachnospiraceae Reveals Inter- and Intra-Species Diversity.</title>
        <authorList>
            <person name="Sorbara M.T."/>
            <person name="Littmann E.R."/>
            <person name="Fontana E."/>
            <person name="Moody T.U."/>
            <person name="Kohout C.E."/>
            <person name="Gjonbalaj M."/>
            <person name="Eaton V."/>
            <person name="Seok R."/>
            <person name="Leiner I.M."/>
            <person name="Pamer E.G."/>
        </authorList>
    </citation>
    <scope>NUCLEOTIDE SEQUENCE</scope>
    <source>
        <strain evidence="5">MSK.16.45</strain>
    </source>
</reference>
<dbReference type="Proteomes" id="UP001197684">
    <property type="component" value="Unassembled WGS sequence"/>
</dbReference>
<evidence type="ECO:0000313" key="4">
    <source>
        <dbReference type="EMBL" id="MSC59313.1"/>
    </source>
</evidence>
<proteinExistence type="predicted"/>
<name>A0A0M6WE86_9FIRM</name>
<dbReference type="GO" id="GO:0016787">
    <property type="term" value="F:hydrolase activity"/>
    <property type="evidence" value="ECO:0007669"/>
    <property type="project" value="UniProtKB-KW"/>
</dbReference>